<proteinExistence type="predicted"/>
<keyword evidence="11" id="KW-0407">Ion channel</keyword>
<keyword evidence="5" id="KW-0631">Potassium channel</keyword>
<dbReference type="InterPro" id="IPR027359">
    <property type="entry name" value="Volt_channel_dom_sf"/>
</dbReference>
<keyword evidence="7" id="KW-0630">Potassium</keyword>
<evidence type="ECO:0000256" key="8">
    <source>
        <dbReference type="ARBA" id="ARBA00022989"/>
    </source>
</evidence>
<evidence type="ECO:0000256" key="10">
    <source>
        <dbReference type="ARBA" id="ARBA00023136"/>
    </source>
</evidence>
<evidence type="ECO:0000256" key="7">
    <source>
        <dbReference type="ARBA" id="ARBA00022958"/>
    </source>
</evidence>
<evidence type="ECO:0000256" key="12">
    <source>
        <dbReference type="SAM" id="MobiDB-lite"/>
    </source>
</evidence>
<gene>
    <name evidence="15" type="ORF">RIF25_17025</name>
</gene>
<dbReference type="SUPFAM" id="SSF81324">
    <property type="entry name" value="Voltage-gated potassium channels"/>
    <property type="match status" value="1"/>
</dbReference>
<dbReference type="PANTHER" id="PTHR11537:SF254">
    <property type="entry name" value="POTASSIUM VOLTAGE-GATED CHANNEL PROTEIN SHAB"/>
    <property type="match status" value="1"/>
</dbReference>
<evidence type="ECO:0000256" key="1">
    <source>
        <dbReference type="ARBA" id="ARBA00004141"/>
    </source>
</evidence>
<feature type="transmembrane region" description="Helical" evidence="13">
    <location>
        <begin position="56"/>
        <end position="74"/>
    </location>
</feature>
<dbReference type="InterPro" id="IPR028325">
    <property type="entry name" value="VG_K_chnl"/>
</dbReference>
<organism evidence="15 16">
    <name type="scientific">Pseudocalidococcus azoricus BACA0444</name>
    <dbReference type="NCBI Taxonomy" id="2918990"/>
    <lineage>
        <taxon>Bacteria</taxon>
        <taxon>Bacillati</taxon>
        <taxon>Cyanobacteriota</taxon>
        <taxon>Cyanophyceae</taxon>
        <taxon>Acaryochloridales</taxon>
        <taxon>Thermosynechococcaceae</taxon>
        <taxon>Pseudocalidococcus</taxon>
        <taxon>Pseudocalidococcus azoricus</taxon>
    </lineage>
</organism>
<dbReference type="Pfam" id="PF00520">
    <property type="entry name" value="Ion_trans"/>
    <property type="match status" value="1"/>
</dbReference>
<dbReference type="Proteomes" id="UP001268256">
    <property type="component" value="Unassembled WGS sequence"/>
</dbReference>
<feature type="transmembrane region" description="Helical" evidence="13">
    <location>
        <begin position="86"/>
        <end position="111"/>
    </location>
</feature>
<dbReference type="PRINTS" id="PR00169">
    <property type="entry name" value="KCHANNEL"/>
</dbReference>
<evidence type="ECO:0000256" key="6">
    <source>
        <dbReference type="ARBA" id="ARBA00022882"/>
    </source>
</evidence>
<dbReference type="EMBL" id="JAVMIP010000034">
    <property type="protein sequence ID" value="MDS3862501.1"/>
    <property type="molecule type" value="Genomic_DNA"/>
</dbReference>
<feature type="region of interest" description="Disordered" evidence="12">
    <location>
        <begin position="267"/>
        <end position="286"/>
    </location>
</feature>
<dbReference type="PANTHER" id="PTHR11537">
    <property type="entry name" value="VOLTAGE-GATED POTASSIUM CHANNEL"/>
    <property type="match status" value="1"/>
</dbReference>
<keyword evidence="2" id="KW-0813">Transport</keyword>
<protein>
    <submittedName>
        <fullName evidence="15">Ion transporter</fullName>
    </submittedName>
</protein>
<dbReference type="InterPro" id="IPR005821">
    <property type="entry name" value="Ion_trans_dom"/>
</dbReference>
<evidence type="ECO:0000259" key="14">
    <source>
        <dbReference type="Pfam" id="PF00520"/>
    </source>
</evidence>
<keyword evidence="6" id="KW-0851">Voltage-gated channel</keyword>
<dbReference type="GO" id="GO:0008076">
    <property type="term" value="C:voltage-gated potassium channel complex"/>
    <property type="evidence" value="ECO:0007669"/>
    <property type="project" value="InterPro"/>
</dbReference>
<feature type="transmembrane region" description="Helical" evidence="13">
    <location>
        <begin position="201"/>
        <end position="221"/>
    </location>
</feature>
<keyword evidence="9" id="KW-0406">Ion transport</keyword>
<keyword evidence="3" id="KW-0633">Potassium transport</keyword>
<feature type="transmembrane region" description="Helical" evidence="13">
    <location>
        <begin position="176"/>
        <end position="195"/>
    </location>
</feature>
<comment type="caution">
    <text evidence="15">The sequence shown here is derived from an EMBL/GenBank/DDBJ whole genome shotgun (WGS) entry which is preliminary data.</text>
</comment>
<feature type="transmembrane region" description="Helical" evidence="13">
    <location>
        <begin position="142"/>
        <end position="164"/>
    </location>
</feature>
<comment type="subcellular location">
    <subcellularLocation>
        <location evidence="1">Membrane</location>
        <topology evidence="1">Multi-pass membrane protein</topology>
    </subcellularLocation>
</comment>
<reference evidence="16" key="1">
    <citation type="submission" date="2023-07" db="EMBL/GenBank/DDBJ databases">
        <authorList>
            <person name="Luz R."/>
            <person name="Cordeiro R."/>
            <person name="Fonseca A."/>
            <person name="Goncalves V."/>
        </authorList>
    </citation>
    <scope>NUCLEOTIDE SEQUENCE [LARGE SCALE GENOMIC DNA]</scope>
    <source>
        <strain evidence="16">BACA0444</strain>
    </source>
</reference>
<evidence type="ECO:0000256" key="9">
    <source>
        <dbReference type="ARBA" id="ARBA00023065"/>
    </source>
</evidence>
<evidence type="ECO:0000256" key="5">
    <source>
        <dbReference type="ARBA" id="ARBA00022826"/>
    </source>
</evidence>
<sequence length="286" mass="32829">MNQPQPDRSKFAPSRFKQWLQGHEVLIDLSITGLVLCSIAIFVIQTYPIAPELRVILDRINLGILVTFAIEYFLRLWAAERKWKYFFSVYSLIDLLTIVPFFVGLVDISFIRVFRWFRILRLFRFFENRSWFGRFTTNDTVIFARILLTLLAILFVYSGLIYQAEHDLNSKNFQTFLDAFYYAVVTMTTVGFGDITPISEVGRLLTVLMIFTGIALIPWQVGDLIRQLVKSANQLRVVCTSCGLATHDLDARCCKYCGAPLPIPLPNTEPGLGTNPENTNAHRRLE</sequence>
<dbReference type="AlphaFoldDB" id="A0AAE4FUN4"/>
<feature type="domain" description="Ion transport" evidence="14">
    <location>
        <begin position="27"/>
        <end position="217"/>
    </location>
</feature>
<accession>A0AAE4FUN4</accession>
<keyword evidence="16" id="KW-1185">Reference proteome</keyword>
<keyword evidence="10 13" id="KW-0472">Membrane</keyword>
<dbReference type="Gene3D" id="1.20.120.350">
    <property type="entry name" value="Voltage-gated potassium channels. Chain C"/>
    <property type="match status" value="1"/>
</dbReference>
<evidence type="ECO:0000256" key="2">
    <source>
        <dbReference type="ARBA" id="ARBA00022448"/>
    </source>
</evidence>
<dbReference type="Gene3D" id="1.10.287.70">
    <property type="match status" value="1"/>
</dbReference>
<dbReference type="GO" id="GO:0005249">
    <property type="term" value="F:voltage-gated potassium channel activity"/>
    <property type="evidence" value="ECO:0007669"/>
    <property type="project" value="InterPro"/>
</dbReference>
<dbReference type="RefSeq" id="WP_322879705.1">
    <property type="nucleotide sequence ID" value="NZ_JAVMIP010000034.1"/>
</dbReference>
<keyword evidence="4 13" id="KW-0812">Transmembrane</keyword>
<evidence type="ECO:0000313" key="16">
    <source>
        <dbReference type="Proteomes" id="UP001268256"/>
    </source>
</evidence>
<feature type="transmembrane region" description="Helical" evidence="13">
    <location>
        <begin position="25"/>
        <end position="44"/>
    </location>
</feature>
<evidence type="ECO:0000313" key="15">
    <source>
        <dbReference type="EMBL" id="MDS3862501.1"/>
    </source>
</evidence>
<evidence type="ECO:0000256" key="4">
    <source>
        <dbReference type="ARBA" id="ARBA00022692"/>
    </source>
</evidence>
<name>A0AAE4FUN4_9CYAN</name>
<evidence type="ECO:0000256" key="3">
    <source>
        <dbReference type="ARBA" id="ARBA00022538"/>
    </source>
</evidence>
<evidence type="ECO:0000256" key="13">
    <source>
        <dbReference type="SAM" id="Phobius"/>
    </source>
</evidence>
<dbReference type="GO" id="GO:0001508">
    <property type="term" value="P:action potential"/>
    <property type="evidence" value="ECO:0007669"/>
    <property type="project" value="TreeGrafter"/>
</dbReference>
<evidence type="ECO:0000256" key="11">
    <source>
        <dbReference type="ARBA" id="ARBA00023303"/>
    </source>
</evidence>
<keyword evidence="8 13" id="KW-1133">Transmembrane helix</keyword>